<evidence type="ECO:0000313" key="3">
    <source>
        <dbReference type="EMBL" id="KAG7444077.1"/>
    </source>
</evidence>
<protein>
    <recommendedName>
        <fullName evidence="2">Protein kinase domain-containing protein</fullName>
    </recommendedName>
</protein>
<accession>A0A9P7VNV4</accession>
<dbReference type="Proteomes" id="UP000812287">
    <property type="component" value="Unassembled WGS sequence"/>
</dbReference>
<proteinExistence type="predicted"/>
<dbReference type="RefSeq" id="XP_043037577.1">
    <property type="nucleotide sequence ID" value="XM_043179343.1"/>
</dbReference>
<comment type="caution">
    <text evidence="3">The sequence shown here is derived from an EMBL/GenBank/DDBJ whole genome shotgun (WGS) entry which is preliminary data.</text>
</comment>
<reference evidence="3" key="1">
    <citation type="submission" date="2020-11" db="EMBL/GenBank/DDBJ databases">
        <title>Adaptations for nitrogen fixation in a non-lichenized fungal sporocarp promotes dispersal by wood-feeding termites.</title>
        <authorList>
            <consortium name="DOE Joint Genome Institute"/>
            <person name="Koch R.A."/>
            <person name="Yoon G."/>
            <person name="Arayal U."/>
            <person name="Lail K."/>
            <person name="Amirebrahimi M."/>
            <person name="Labutti K."/>
            <person name="Lipzen A."/>
            <person name="Riley R."/>
            <person name="Barry K."/>
            <person name="Henrissat B."/>
            <person name="Grigoriev I.V."/>
            <person name="Herr J.R."/>
            <person name="Aime M.C."/>
        </authorList>
    </citation>
    <scope>NUCLEOTIDE SEQUENCE</scope>
    <source>
        <strain evidence="3">MCA 3950</strain>
    </source>
</reference>
<dbReference type="GO" id="GO:0004672">
    <property type="term" value="F:protein kinase activity"/>
    <property type="evidence" value="ECO:0007669"/>
    <property type="project" value="InterPro"/>
</dbReference>
<dbReference type="GO" id="GO:0005524">
    <property type="term" value="F:ATP binding"/>
    <property type="evidence" value="ECO:0007669"/>
    <property type="project" value="InterPro"/>
</dbReference>
<dbReference type="PROSITE" id="PS50011">
    <property type="entry name" value="PROTEIN_KINASE_DOM"/>
    <property type="match status" value="1"/>
</dbReference>
<evidence type="ECO:0000259" key="2">
    <source>
        <dbReference type="PROSITE" id="PS50011"/>
    </source>
</evidence>
<name>A0A9P7VNV4_9AGAR</name>
<dbReference type="EMBL" id="MU250541">
    <property type="protein sequence ID" value="KAG7444077.1"/>
    <property type="molecule type" value="Genomic_DNA"/>
</dbReference>
<feature type="region of interest" description="Disordered" evidence="1">
    <location>
        <begin position="30"/>
        <end position="58"/>
    </location>
</feature>
<keyword evidence="4" id="KW-1185">Reference proteome</keyword>
<dbReference type="SUPFAM" id="SSF56112">
    <property type="entry name" value="Protein kinase-like (PK-like)"/>
    <property type="match status" value="1"/>
</dbReference>
<evidence type="ECO:0000313" key="4">
    <source>
        <dbReference type="Proteomes" id="UP000812287"/>
    </source>
</evidence>
<dbReference type="AlphaFoldDB" id="A0A9P7VNV4"/>
<gene>
    <name evidence="3" type="ORF">BT62DRAFT_1077903</name>
</gene>
<feature type="domain" description="Protein kinase" evidence="2">
    <location>
        <begin position="505"/>
        <end position="753"/>
    </location>
</feature>
<dbReference type="Gene3D" id="1.10.510.10">
    <property type="entry name" value="Transferase(Phosphotransferase) domain 1"/>
    <property type="match status" value="1"/>
</dbReference>
<dbReference type="InterPro" id="IPR011009">
    <property type="entry name" value="Kinase-like_dom_sf"/>
</dbReference>
<dbReference type="GeneID" id="66101637"/>
<feature type="region of interest" description="Disordered" evidence="1">
    <location>
        <begin position="261"/>
        <end position="337"/>
    </location>
</feature>
<sequence length="753" mass="85662">MAAAVFFLDPLLTFYPTRFYHRDIMALGAKNDSKSSPRNDGSGFPSTREMKTPPSKESVAEQICSSVQSTPLSNHTPIVNPTTNPDHLVTDFDRYILENLRDHVFMSADHYFTNILHILDNWWTNGEIMSKIEAVKNDVVFKNHVKTYIELCNESSSGEKTFYHPRCLMCNSAFDVVSATEGSRLGIYRQDAKPLDGGVQEIVPDTLGVLRAMFNSSGNVVDNMKGNGPKYNFSWAQTMHWQEFKPNEHYLDEGTEASYRVTTPEGEDPKGEVRGKTTIRRDPGGILPPVKSQTGSITKKRRSEDVTPHVHSKYPRSETTPEVSQARRGTDESMALSSAKERITAEDVARWEEEESQARRAVRLQCGRYALEMLSSAGFRTHCIGALVMVGQIQPLYYDHSVIIVCKPIDMFKLHGKRPKITEEAVTDEFAAMLVGLGRLTLRQRSIQEDFCDDRALIENYKAYMDRCGNPKDKDKTVMFVGVKLKLKSGEDEKNVEVTLDRILSHQPGIIGRGTCVVEATSVHNEWKDKELVVKISCPAASGKSEPEFVIRAREKARSMPQGKRPDWALDRLPDILLSQDFDYSADSTQANLVAFFAEEKEFEYEKRICQVMVQERLYPLEELRTVQEYAQVFFDMLQIHKWLYDHPGILQRDISPGNIMWRRTVDGHLRGIINDFDLSSYRHETGPSLCQHTGMLPYMAYQLLANNKNGQPPEHLYRHNIESIFYVTLLFCCCYQVEAKQDPDGCLVMNSL</sequence>
<dbReference type="PANTHER" id="PTHR38248:SF2">
    <property type="entry name" value="FUNK1 11"/>
    <property type="match status" value="1"/>
</dbReference>
<dbReference type="InterPro" id="IPR000719">
    <property type="entry name" value="Prot_kinase_dom"/>
</dbReference>
<dbReference type="OrthoDB" id="5569250at2759"/>
<feature type="compositionally biased region" description="Basic and acidic residues" evidence="1">
    <location>
        <begin position="267"/>
        <end position="283"/>
    </location>
</feature>
<evidence type="ECO:0000256" key="1">
    <source>
        <dbReference type="SAM" id="MobiDB-lite"/>
    </source>
</evidence>
<dbReference type="InterPro" id="IPR040976">
    <property type="entry name" value="Pkinase_fungal"/>
</dbReference>
<dbReference type="PANTHER" id="PTHR38248">
    <property type="entry name" value="FUNK1 6"/>
    <property type="match status" value="1"/>
</dbReference>
<dbReference type="Pfam" id="PF17667">
    <property type="entry name" value="Pkinase_fungal"/>
    <property type="match status" value="1"/>
</dbReference>
<organism evidence="3 4">
    <name type="scientific">Guyanagaster necrorhizus</name>
    <dbReference type="NCBI Taxonomy" id="856835"/>
    <lineage>
        <taxon>Eukaryota</taxon>
        <taxon>Fungi</taxon>
        <taxon>Dikarya</taxon>
        <taxon>Basidiomycota</taxon>
        <taxon>Agaricomycotina</taxon>
        <taxon>Agaricomycetes</taxon>
        <taxon>Agaricomycetidae</taxon>
        <taxon>Agaricales</taxon>
        <taxon>Marasmiineae</taxon>
        <taxon>Physalacriaceae</taxon>
        <taxon>Guyanagaster</taxon>
    </lineage>
</organism>